<dbReference type="SUPFAM" id="SSF47616">
    <property type="entry name" value="GST C-terminal domain-like"/>
    <property type="match status" value="1"/>
</dbReference>
<dbReference type="PANTHER" id="PTHR44051:SF9">
    <property type="entry name" value="GLUTATHIONE S-TRANSFERASE 1"/>
    <property type="match status" value="1"/>
</dbReference>
<evidence type="ECO:0000313" key="3">
    <source>
        <dbReference type="EMBL" id="RCW84785.1"/>
    </source>
</evidence>
<dbReference type="RefSeq" id="WP_114348957.1">
    <property type="nucleotide sequence ID" value="NZ_QPJL01000007.1"/>
</dbReference>
<gene>
    <name evidence="3" type="ORF">DFP89_10789</name>
</gene>
<dbReference type="CDD" id="cd03046">
    <property type="entry name" value="GST_N_GTT1_like"/>
    <property type="match status" value="1"/>
</dbReference>
<dbReference type="EMBL" id="QPJL01000007">
    <property type="protein sequence ID" value="RCW84785.1"/>
    <property type="molecule type" value="Genomic_DNA"/>
</dbReference>
<name>A0A368YX70_9RHOB</name>
<dbReference type="InterPro" id="IPR004045">
    <property type="entry name" value="Glutathione_S-Trfase_N"/>
</dbReference>
<dbReference type="SFLD" id="SFLDG00358">
    <property type="entry name" value="Main_(cytGST)"/>
    <property type="match status" value="1"/>
</dbReference>
<keyword evidence="4" id="KW-1185">Reference proteome</keyword>
<dbReference type="Pfam" id="PF13410">
    <property type="entry name" value="GST_C_2"/>
    <property type="match status" value="1"/>
</dbReference>
<dbReference type="SFLD" id="SFLDS00019">
    <property type="entry name" value="Glutathione_Transferase_(cytos"/>
    <property type="match status" value="1"/>
</dbReference>
<dbReference type="InterPro" id="IPR040079">
    <property type="entry name" value="Glutathione_S-Trfase"/>
</dbReference>
<dbReference type="AlphaFoldDB" id="A0A368YX70"/>
<comment type="caution">
    <text evidence="3">The sequence shown here is derived from an EMBL/GenBank/DDBJ whole genome shotgun (WGS) entry which is preliminary data.</text>
</comment>
<accession>A0A368YX70</accession>
<dbReference type="InterPro" id="IPR036249">
    <property type="entry name" value="Thioredoxin-like_sf"/>
</dbReference>
<protein>
    <submittedName>
        <fullName evidence="3">Glutathione S-transferase</fullName>
    </submittedName>
</protein>
<dbReference type="Gene3D" id="3.40.30.10">
    <property type="entry name" value="Glutaredoxin"/>
    <property type="match status" value="1"/>
</dbReference>
<evidence type="ECO:0000259" key="1">
    <source>
        <dbReference type="PROSITE" id="PS50404"/>
    </source>
</evidence>
<proteinExistence type="predicted"/>
<feature type="domain" description="GST N-terminal" evidence="1">
    <location>
        <begin position="1"/>
        <end position="91"/>
    </location>
</feature>
<feature type="domain" description="GST C-terminal" evidence="2">
    <location>
        <begin position="95"/>
        <end position="219"/>
    </location>
</feature>
<organism evidence="3 4">
    <name type="scientific">Paracoccus lutimaris</name>
    <dbReference type="NCBI Taxonomy" id="1490030"/>
    <lineage>
        <taxon>Bacteria</taxon>
        <taxon>Pseudomonadati</taxon>
        <taxon>Pseudomonadota</taxon>
        <taxon>Alphaproteobacteria</taxon>
        <taxon>Rhodobacterales</taxon>
        <taxon>Paracoccaceae</taxon>
        <taxon>Paracoccus</taxon>
    </lineage>
</organism>
<dbReference type="PANTHER" id="PTHR44051">
    <property type="entry name" value="GLUTATHIONE S-TRANSFERASE-RELATED"/>
    <property type="match status" value="1"/>
</dbReference>
<sequence length="219" mass="24280">MLTIYGVTRSRASRIIWLCHEIGIPFKQVPVIQAYRLPDPDAPDAPLNTHSPSFLKISPAGAIPVIQDGELLLSESLACTLHLARKYGQPFGPADAAEDALMLQWSFYACTTIEPDALTILFLHRAGQAQSGADQASINNAAERLVRPFRLLDDHLARSGHMLGGRFTVADINMAEVVRYAQSHGELIEQFPALHAWLADCQARPAFQQMWRERLAEPE</sequence>
<dbReference type="Proteomes" id="UP000253345">
    <property type="component" value="Unassembled WGS sequence"/>
</dbReference>
<dbReference type="Pfam" id="PF13417">
    <property type="entry name" value="GST_N_3"/>
    <property type="match status" value="1"/>
</dbReference>
<dbReference type="InterPro" id="IPR036282">
    <property type="entry name" value="Glutathione-S-Trfase_C_sf"/>
</dbReference>
<dbReference type="Gene3D" id="1.20.1050.10">
    <property type="match status" value="1"/>
</dbReference>
<dbReference type="PROSITE" id="PS50404">
    <property type="entry name" value="GST_NTER"/>
    <property type="match status" value="1"/>
</dbReference>
<dbReference type="SUPFAM" id="SSF52833">
    <property type="entry name" value="Thioredoxin-like"/>
    <property type="match status" value="1"/>
</dbReference>
<dbReference type="CDD" id="cd03207">
    <property type="entry name" value="GST_C_8"/>
    <property type="match status" value="1"/>
</dbReference>
<dbReference type="GO" id="GO:0016740">
    <property type="term" value="F:transferase activity"/>
    <property type="evidence" value="ECO:0007669"/>
    <property type="project" value="UniProtKB-KW"/>
</dbReference>
<evidence type="ECO:0000313" key="4">
    <source>
        <dbReference type="Proteomes" id="UP000253345"/>
    </source>
</evidence>
<reference evidence="3 4" key="1">
    <citation type="submission" date="2018-07" db="EMBL/GenBank/DDBJ databases">
        <title>Genomic Encyclopedia of Type Strains, Phase III (KMG-III): the genomes of soil and plant-associated and newly described type strains.</title>
        <authorList>
            <person name="Whitman W."/>
        </authorList>
    </citation>
    <scope>NUCLEOTIDE SEQUENCE [LARGE SCALE GENOMIC DNA]</scope>
    <source>
        <strain evidence="3 4">CECT 8525</strain>
    </source>
</reference>
<keyword evidence="3" id="KW-0808">Transferase</keyword>
<evidence type="ECO:0000259" key="2">
    <source>
        <dbReference type="PROSITE" id="PS50405"/>
    </source>
</evidence>
<dbReference type="InterPro" id="IPR010987">
    <property type="entry name" value="Glutathione-S-Trfase_C-like"/>
</dbReference>
<dbReference type="OrthoDB" id="9810080at2"/>
<dbReference type="PROSITE" id="PS50405">
    <property type="entry name" value="GST_CTER"/>
    <property type="match status" value="1"/>
</dbReference>